<keyword evidence="1" id="KW-0812">Transmembrane</keyword>
<dbReference type="EMBL" id="CAAALY010007453">
    <property type="protein sequence ID" value="VEL09867.1"/>
    <property type="molecule type" value="Genomic_DNA"/>
</dbReference>
<dbReference type="Proteomes" id="UP000784294">
    <property type="component" value="Unassembled WGS sequence"/>
</dbReference>
<name>A0A448WEJ7_9PLAT</name>
<sequence>MRHRGQPTSINRKETATIPKATSSWSSYLHICVGFQSIYFLFSFYNKVLLSNEDEVDCCFEHREAATLYWIISSSHARNVFKLIQPTASDLDSPLSNQTVQDGLVQVRTLDSRTCLAKLIVQSHACTTRIRIQCLIGIAGADVNLTAKTVDVFVMGELNSEQYKHHPAFINYPIYFPGIEDIQITLPSGRPVPPDMVNITKFHYPYSEIHLVNKSLGLVVILAPEIGEIGEYTFWVRRPQPNSWKTKQEQSNIEIPWADIRVNLTAQTVFFASRGVNSTKLCIVIGVYLLLLSLGYSGIVYKSRQRMLFEADNETRLDRLGKCHRVQAPKSLGSQADIIVKSRRSYLSPRWRQEIIYLLMIDHFYTLLKPKYQEYLESE</sequence>
<evidence type="ECO:0000313" key="2">
    <source>
        <dbReference type="EMBL" id="VEL09867.1"/>
    </source>
</evidence>
<accession>A0A448WEJ7</accession>
<protein>
    <submittedName>
        <fullName evidence="2">Uncharacterized protein</fullName>
    </submittedName>
</protein>
<evidence type="ECO:0000313" key="3">
    <source>
        <dbReference type="Proteomes" id="UP000784294"/>
    </source>
</evidence>
<proteinExistence type="predicted"/>
<evidence type="ECO:0000256" key="1">
    <source>
        <dbReference type="SAM" id="Phobius"/>
    </source>
</evidence>
<feature type="transmembrane region" description="Helical" evidence="1">
    <location>
        <begin position="283"/>
        <end position="301"/>
    </location>
</feature>
<keyword evidence="3" id="KW-1185">Reference proteome</keyword>
<keyword evidence="1" id="KW-0472">Membrane</keyword>
<organism evidence="2 3">
    <name type="scientific">Protopolystoma xenopodis</name>
    <dbReference type="NCBI Taxonomy" id="117903"/>
    <lineage>
        <taxon>Eukaryota</taxon>
        <taxon>Metazoa</taxon>
        <taxon>Spiralia</taxon>
        <taxon>Lophotrochozoa</taxon>
        <taxon>Platyhelminthes</taxon>
        <taxon>Monogenea</taxon>
        <taxon>Polyopisthocotylea</taxon>
        <taxon>Polystomatidea</taxon>
        <taxon>Polystomatidae</taxon>
        <taxon>Protopolystoma</taxon>
    </lineage>
</organism>
<gene>
    <name evidence="2" type="ORF">PXEA_LOCUS3307</name>
</gene>
<comment type="caution">
    <text evidence="2">The sequence shown here is derived from an EMBL/GenBank/DDBJ whole genome shotgun (WGS) entry which is preliminary data.</text>
</comment>
<dbReference type="AlphaFoldDB" id="A0A448WEJ7"/>
<reference evidence="2" key="1">
    <citation type="submission" date="2018-11" db="EMBL/GenBank/DDBJ databases">
        <authorList>
            <consortium name="Pathogen Informatics"/>
        </authorList>
    </citation>
    <scope>NUCLEOTIDE SEQUENCE</scope>
</reference>
<keyword evidence="1" id="KW-1133">Transmembrane helix</keyword>